<feature type="region of interest" description="Disordered" evidence="1">
    <location>
        <begin position="743"/>
        <end position="782"/>
    </location>
</feature>
<feature type="region of interest" description="Disordered" evidence="1">
    <location>
        <begin position="321"/>
        <end position="347"/>
    </location>
</feature>
<dbReference type="STRING" id="58919.A0A316Z9V8"/>
<feature type="region of interest" description="Disordered" evidence="1">
    <location>
        <begin position="1298"/>
        <end position="1325"/>
    </location>
</feature>
<dbReference type="PANTHER" id="PTHR42064:SF1">
    <property type="entry name" value="YALI0F28677P"/>
    <property type="match status" value="1"/>
</dbReference>
<reference evidence="2 3" key="1">
    <citation type="journal article" date="2018" name="Mol. Biol. Evol.">
        <title>Broad Genomic Sampling Reveals a Smut Pathogenic Ancestry of the Fungal Clade Ustilaginomycotina.</title>
        <authorList>
            <person name="Kijpornyongpan T."/>
            <person name="Mondo S.J."/>
            <person name="Barry K."/>
            <person name="Sandor L."/>
            <person name="Lee J."/>
            <person name="Lipzen A."/>
            <person name="Pangilinan J."/>
            <person name="LaButti K."/>
            <person name="Hainaut M."/>
            <person name="Henrissat B."/>
            <person name="Grigoriev I.V."/>
            <person name="Spatafora J.W."/>
            <person name="Aime M.C."/>
        </authorList>
    </citation>
    <scope>NUCLEOTIDE SEQUENCE [LARGE SCALE GENOMIC DNA]</scope>
    <source>
        <strain evidence="2 3">MCA 4186</strain>
    </source>
</reference>
<sequence>MPAPHAASPPASGETDMRRLHALHAAQQRRPAPALAASLGALLGTQLRRLARTDAAVAELARGAQQLVHDAGLVCSAACSSSTAPDASAVAAQHRRLLARFEAACAAAPSTSSAASSPLLPRALRRLLSRPEHAADALPLLLAPHAVGQLLRVLARAAGAAAAGRFAERRLLRLVAAQQQGAQKADIEQAVLELLDALHALALSVPSREGGSADMDMTAALELALLGVLREAPPELAALASSPRRPTGSSNGGSRHVSAPLSPRPPQTRPRRGSSPSQPGSPRTAAAQWQDTAAEVWAGLGKGVESIASLTGSMSGFFSASTAPKSPNAPTAVDAAPSEKKPTGAPASLSLSRFISPASTSLATPPASPMAKRTVSGSTLAALSEDSADAHATFVARPGDAVEALAAVGGEERAREIRVSEILPPSQAAPDVKEVLHALAGNGTGGMPLIKWLLWRMLHVHFPPTDATTHRPLLLLLLVRWYAFTHLRRLICTPPQQSATPAPTLSLARDADDDQTPTQAKTARFFEGTWLQGGRELRALGETHRAVYGDVVRALGLGNGEASPEAQRLVATFAQGAELVDEPAQGVCVLPMQSAEAAELLLFLEPLLTASPAPQSNGIGLHLGSSPVPNGTSDVADAQVKLPKLHIDTSPDPGAGSHAVTHEHVAAAAQALRDVGEEHVAVLYVGAKAKDKIVVSWTLEALDEQLSAARAQVAMQAATVDSAAPSQPSSSLASAGATFPPSAAGATLPQSHTSSSISTIARGASGDSGWGSPPHTPDERDEFLFEPATPSAAPAALPMPVSASLEARRSGSETASPPTRRPSRRSANAPSSWRAALGSESFSLAPPPRPAREPELGEELFDEVRRGLLGVLRKGYCSDASRLPLLVLRDAERIATQSHAFDDAALFARTTALLQHIAAAFPSLRGSAASEEATFAPLLDRIAAPLRTADAAAEQAVQIATLRLREVELHRVALMERAREAYATAHEARTRVWYASEIRTAPAFRDSLKLARSHLHAGDEAPQDESGEDWMQRLGVYDFGLPPPLQGYMRDLDGAFGVIAGDAAAFFAHDLFAREASLALPYLRGAGPGAEEQDKTAVLTFGACPPSLLLPGEIKAAARVALDEFLQRTQLLATGFFLSEALSHLSVVAMTTASAVPSGVSQAILAELRTAGAPELLRRFELHPAPRAKMRALLVLERLIVALLSRSADAAATGTRPRAASIVSLAKVRHRRAQSNARDSPPLSAVSSTRPLSLRSPARARRALSMYDDEDDEEAGSADSPLEGKGIHALLERLLKGNGGTEPAASTPAEAEQPAPQRLRQTSAPTTDDVVGVLEGLLADATCRPRDLFLHLQLVAAFTPAALLSFREEAFCFWNLGCAALAVAAPAEEGHRAAS</sequence>
<name>A0A316Z9V8_9BASI</name>
<accession>A0A316Z9V8</accession>
<feature type="region of interest" description="Disordered" evidence="1">
    <location>
        <begin position="239"/>
        <end position="290"/>
    </location>
</feature>
<evidence type="ECO:0000256" key="1">
    <source>
        <dbReference type="SAM" id="MobiDB-lite"/>
    </source>
</evidence>
<feature type="compositionally biased region" description="Polar residues" evidence="1">
    <location>
        <begin position="748"/>
        <end position="759"/>
    </location>
</feature>
<feature type="region of interest" description="Disordered" evidence="1">
    <location>
        <begin position="803"/>
        <end position="832"/>
    </location>
</feature>
<keyword evidence="3" id="KW-1185">Reference proteome</keyword>
<dbReference type="PANTHER" id="PTHR42064">
    <property type="entry name" value="YALI0F28677P"/>
    <property type="match status" value="1"/>
</dbReference>
<feature type="compositionally biased region" description="Low complexity" evidence="1">
    <location>
        <begin position="273"/>
        <end position="284"/>
    </location>
</feature>
<feature type="region of interest" description="Disordered" evidence="1">
    <location>
        <begin position="1231"/>
        <end position="1257"/>
    </location>
</feature>
<dbReference type="Proteomes" id="UP000245946">
    <property type="component" value="Unassembled WGS sequence"/>
</dbReference>
<feature type="compositionally biased region" description="Low complexity" evidence="1">
    <location>
        <begin position="1301"/>
        <end position="1317"/>
    </location>
</feature>
<dbReference type="OrthoDB" id="10680305at2759"/>
<dbReference type="GeneID" id="37269724"/>
<protein>
    <submittedName>
        <fullName evidence="2">Uncharacterized protein</fullName>
    </submittedName>
</protein>
<evidence type="ECO:0000313" key="2">
    <source>
        <dbReference type="EMBL" id="PWN98371.1"/>
    </source>
</evidence>
<evidence type="ECO:0000313" key="3">
    <source>
        <dbReference type="Proteomes" id="UP000245946"/>
    </source>
</evidence>
<gene>
    <name evidence="2" type="ORF">FA09DRAFT_329433</name>
</gene>
<dbReference type="EMBL" id="KZ819291">
    <property type="protein sequence ID" value="PWN98371.1"/>
    <property type="molecule type" value="Genomic_DNA"/>
</dbReference>
<proteinExistence type="predicted"/>
<dbReference type="RefSeq" id="XP_025598650.1">
    <property type="nucleotide sequence ID" value="XM_025742180.1"/>
</dbReference>
<organism evidence="2 3">
    <name type="scientific">Tilletiopsis washingtonensis</name>
    <dbReference type="NCBI Taxonomy" id="58919"/>
    <lineage>
        <taxon>Eukaryota</taxon>
        <taxon>Fungi</taxon>
        <taxon>Dikarya</taxon>
        <taxon>Basidiomycota</taxon>
        <taxon>Ustilaginomycotina</taxon>
        <taxon>Exobasidiomycetes</taxon>
        <taxon>Entylomatales</taxon>
        <taxon>Entylomatales incertae sedis</taxon>
        <taxon>Tilletiopsis</taxon>
    </lineage>
</organism>